<dbReference type="InterPro" id="IPR013324">
    <property type="entry name" value="RNA_pol_sigma_r3/r4-like"/>
</dbReference>
<gene>
    <name evidence="8" type="primary">sigM_2</name>
    <name evidence="8" type="ORF">GCM10023094_39280</name>
</gene>
<sequence length="198" mass="21869">MRINRGIAGAELTDAQLLAAHVAGDPRAFAELLGRHQDHLWHTARRTSYTAEDAADALQEALLSAHRTAATFRQDAAVRSWLHKIVVNACLDRIRRNRARPTVPLSDDEQSEPAHDRDVMEDRETSLAIEEALATLPPEQRAAVVAVDVEGYSVAEAAELLGVPAGTVKSRCSRARAKLAQQLRYMQPQRNQTAPRRV</sequence>
<evidence type="ECO:0000256" key="2">
    <source>
        <dbReference type="ARBA" id="ARBA00023015"/>
    </source>
</evidence>
<dbReference type="Pfam" id="PF08281">
    <property type="entry name" value="Sigma70_r4_2"/>
    <property type="match status" value="1"/>
</dbReference>
<keyword evidence="4" id="KW-0238">DNA-binding</keyword>
<protein>
    <submittedName>
        <fullName evidence="8">RNA polymerase sigma factor SigM</fullName>
    </submittedName>
</protein>
<evidence type="ECO:0000256" key="5">
    <source>
        <dbReference type="ARBA" id="ARBA00023163"/>
    </source>
</evidence>
<name>A0ABP8PDM1_9NOCA</name>
<dbReference type="Gene3D" id="1.10.1740.10">
    <property type="match status" value="1"/>
</dbReference>
<dbReference type="InterPro" id="IPR007627">
    <property type="entry name" value="RNA_pol_sigma70_r2"/>
</dbReference>
<dbReference type="NCBIfam" id="TIGR02937">
    <property type="entry name" value="sigma70-ECF"/>
    <property type="match status" value="1"/>
</dbReference>
<accession>A0ABP8PDM1</accession>
<dbReference type="EMBL" id="BAABFB010000059">
    <property type="protein sequence ID" value="GAA4485001.1"/>
    <property type="molecule type" value="Genomic_DNA"/>
</dbReference>
<comment type="similarity">
    <text evidence="1">Belongs to the sigma-70 factor family. ECF subfamily.</text>
</comment>
<evidence type="ECO:0000256" key="3">
    <source>
        <dbReference type="ARBA" id="ARBA00023082"/>
    </source>
</evidence>
<dbReference type="InterPro" id="IPR013249">
    <property type="entry name" value="RNA_pol_sigma70_r4_t2"/>
</dbReference>
<dbReference type="PANTHER" id="PTHR43133:SF50">
    <property type="entry name" value="ECF RNA POLYMERASE SIGMA FACTOR SIGM"/>
    <property type="match status" value="1"/>
</dbReference>
<evidence type="ECO:0000313" key="9">
    <source>
        <dbReference type="Proteomes" id="UP001501183"/>
    </source>
</evidence>
<evidence type="ECO:0000256" key="4">
    <source>
        <dbReference type="ARBA" id="ARBA00023125"/>
    </source>
</evidence>
<proteinExistence type="inferred from homology"/>
<dbReference type="SUPFAM" id="SSF88659">
    <property type="entry name" value="Sigma3 and sigma4 domains of RNA polymerase sigma factors"/>
    <property type="match status" value="1"/>
</dbReference>
<feature type="domain" description="RNA polymerase sigma factor 70 region 4 type 2" evidence="7">
    <location>
        <begin position="127"/>
        <end position="179"/>
    </location>
</feature>
<dbReference type="Gene3D" id="1.10.10.10">
    <property type="entry name" value="Winged helix-like DNA-binding domain superfamily/Winged helix DNA-binding domain"/>
    <property type="match status" value="1"/>
</dbReference>
<dbReference type="InterPro" id="IPR013325">
    <property type="entry name" value="RNA_pol_sigma_r2"/>
</dbReference>
<evidence type="ECO:0000313" key="8">
    <source>
        <dbReference type="EMBL" id="GAA4485001.1"/>
    </source>
</evidence>
<dbReference type="InterPro" id="IPR014284">
    <property type="entry name" value="RNA_pol_sigma-70_dom"/>
</dbReference>
<evidence type="ECO:0000256" key="1">
    <source>
        <dbReference type="ARBA" id="ARBA00010641"/>
    </source>
</evidence>
<organism evidence="8 9">
    <name type="scientific">Rhodococcus olei</name>
    <dbReference type="NCBI Taxonomy" id="2161675"/>
    <lineage>
        <taxon>Bacteria</taxon>
        <taxon>Bacillati</taxon>
        <taxon>Actinomycetota</taxon>
        <taxon>Actinomycetes</taxon>
        <taxon>Mycobacteriales</taxon>
        <taxon>Nocardiaceae</taxon>
        <taxon>Rhodococcus</taxon>
    </lineage>
</organism>
<keyword evidence="3" id="KW-0731">Sigma factor</keyword>
<keyword evidence="2" id="KW-0805">Transcription regulation</keyword>
<dbReference type="SUPFAM" id="SSF88946">
    <property type="entry name" value="Sigma2 domain of RNA polymerase sigma factors"/>
    <property type="match status" value="1"/>
</dbReference>
<dbReference type="InterPro" id="IPR039425">
    <property type="entry name" value="RNA_pol_sigma-70-like"/>
</dbReference>
<evidence type="ECO:0000259" key="6">
    <source>
        <dbReference type="Pfam" id="PF04542"/>
    </source>
</evidence>
<dbReference type="Proteomes" id="UP001501183">
    <property type="component" value="Unassembled WGS sequence"/>
</dbReference>
<dbReference type="CDD" id="cd06171">
    <property type="entry name" value="Sigma70_r4"/>
    <property type="match status" value="1"/>
</dbReference>
<dbReference type="InterPro" id="IPR036388">
    <property type="entry name" value="WH-like_DNA-bd_sf"/>
</dbReference>
<comment type="caution">
    <text evidence="8">The sequence shown here is derived from an EMBL/GenBank/DDBJ whole genome shotgun (WGS) entry which is preliminary data.</text>
</comment>
<dbReference type="RefSeq" id="WP_345348896.1">
    <property type="nucleotide sequence ID" value="NZ_BAABFB010000059.1"/>
</dbReference>
<reference evidence="9" key="1">
    <citation type="journal article" date="2019" name="Int. J. Syst. Evol. Microbiol.">
        <title>The Global Catalogue of Microorganisms (GCM) 10K type strain sequencing project: providing services to taxonomists for standard genome sequencing and annotation.</title>
        <authorList>
            <consortium name="The Broad Institute Genomics Platform"/>
            <consortium name="The Broad Institute Genome Sequencing Center for Infectious Disease"/>
            <person name="Wu L."/>
            <person name="Ma J."/>
        </authorList>
    </citation>
    <scope>NUCLEOTIDE SEQUENCE [LARGE SCALE GENOMIC DNA]</scope>
    <source>
        <strain evidence="9">JCM 32206</strain>
    </source>
</reference>
<keyword evidence="5" id="KW-0804">Transcription</keyword>
<keyword evidence="9" id="KW-1185">Reference proteome</keyword>
<dbReference type="NCBIfam" id="NF007225">
    <property type="entry name" value="PRK09643.1"/>
    <property type="match status" value="1"/>
</dbReference>
<dbReference type="Pfam" id="PF04542">
    <property type="entry name" value="Sigma70_r2"/>
    <property type="match status" value="1"/>
</dbReference>
<dbReference type="PANTHER" id="PTHR43133">
    <property type="entry name" value="RNA POLYMERASE ECF-TYPE SIGMA FACTO"/>
    <property type="match status" value="1"/>
</dbReference>
<evidence type="ECO:0000259" key="7">
    <source>
        <dbReference type="Pfam" id="PF08281"/>
    </source>
</evidence>
<feature type="domain" description="RNA polymerase sigma-70 region 2" evidence="6">
    <location>
        <begin position="33"/>
        <end position="99"/>
    </location>
</feature>